<feature type="region of interest" description="Disordered" evidence="1">
    <location>
        <begin position="202"/>
        <end position="234"/>
    </location>
</feature>
<protein>
    <submittedName>
        <fullName evidence="3">BZIP transcription factor 29-like</fullName>
    </submittedName>
</protein>
<dbReference type="OrthoDB" id="1088468at2759"/>
<dbReference type="Proteomes" id="UP000504610">
    <property type="component" value="Chromosome 6"/>
</dbReference>
<keyword evidence="2" id="KW-1185">Reference proteome</keyword>
<feature type="region of interest" description="Disordered" evidence="1">
    <location>
        <begin position="104"/>
        <end position="132"/>
    </location>
</feature>
<feature type="region of interest" description="Disordered" evidence="1">
    <location>
        <begin position="1"/>
        <end position="72"/>
    </location>
</feature>
<evidence type="ECO:0000313" key="2">
    <source>
        <dbReference type="Proteomes" id="UP000504610"/>
    </source>
</evidence>
<dbReference type="KEGG" id="rsz:108808597"/>
<accession>A0A6J0JN17</accession>
<dbReference type="AlphaFoldDB" id="A0A6J0JN17"/>
<reference evidence="3" key="2">
    <citation type="submission" date="2025-08" db="UniProtKB">
        <authorList>
            <consortium name="RefSeq"/>
        </authorList>
    </citation>
    <scope>IDENTIFICATION</scope>
    <source>
        <tissue evidence="3">Leaf</tissue>
    </source>
</reference>
<evidence type="ECO:0000256" key="1">
    <source>
        <dbReference type="SAM" id="MobiDB-lite"/>
    </source>
</evidence>
<feature type="compositionally biased region" description="Pro residues" evidence="1">
    <location>
        <begin position="31"/>
        <end position="46"/>
    </location>
</feature>
<dbReference type="RefSeq" id="XP_018436219.2">
    <property type="nucleotide sequence ID" value="XM_018580717.2"/>
</dbReference>
<organism evidence="2 3">
    <name type="scientific">Raphanus sativus</name>
    <name type="common">Radish</name>
    <name type="synonym">Raphanus raphanistrum var. sativus</name>
    <dbReference type="NCBI Taxonomy" id="3726"/>
    <lineage>
        <taxon>Eukaryota</taxon>
        <taxon>Viridiplantae</taxon>
        <taxon>Streptophyta</taxon>
        <taxon>Embryophyta</taxon>
        <taxon>Tracheophyta</taxon>
        <taxon>Spermatophyta</taxon>
        <taxon>Magnoliopsida</taxon>
        <taxon>eudicotyledons</taxon>
        <taxon>Gunneridae</taxon>
        <taxon>Pentapetalae</taxon>
        <taxon>rosids</taxon>
        <taxon>malvids</taxon>
        <taxon>Brassicales</taxon>
        <taxon>Brassicaceae</taxon>
        <taxon>Brassiceae</taxon>
        <taxon>Raphanus</taxon>
    </lineage>
</organism>
<sequence>MNRQAETAPFVLSTQFPCPPPPPNGQKRGNMPPPRRSSLPPLPPKRPTTTRQQTEFQNFNPGPRLPPQSPVFGSLPPIMSPAPPSWSSYQGFQSAPPVAYHNQALPQLPFTGPPTPSVSAHRRASYGDNNSAGFPSMDAMNMIYPEPMEMPVGVNYSNQGHGDKEFGIGEPSGFMDEYVTAYPDLDNIFDFSIKNDDVERITSGSSKNKRKATTSSDVSPSRSVRRKSVDCNNLNNGSSSIGIGNWMFTESQMDEIARCDTLKKLVSTDPKSVKR</sequence>
<proteinExistence type="predicted"/>
<reference evidence="2" key="1">
    <citation type="journal article" date="2019" name="Database">
        <title>The radish genome database (RadishGD): an integrated information resource for radish genomics.</title>
        <authorList>
            <person name="Yu H.J."/>
            <person name="Baek S."/>
            <person name="Lee Y.J."/>
            <person name="Cho A."/>
            <person name="Mun J.H."/>
        </authorList>
    </citation>
    <scope>NUCLEOTIDE SEQUENCE [LARGE SCALE GENOMIC DNA]</scope>
    <source>
        <strain evidence="2">cv. WK10039</strain>
    </source>
</reference>
<evidence type="ECO:0000313" key="3">
    <source>
        <dbReference type="RefSeq" id="XP_018436219.2"/>
    </source>
</evidence>
<dbReference type="GeneID" id="108808597"/>
<gene>
    <name evidence="3" type="primary">LOC108808597</name>
</gene>
<name>A0A6J0JN17_RAPSA</name>